<evidence type="ECO:0000256" key="2">
    <source>
        <dbReference type="SAM" id="Phobius"/>
    </source>
</evidence>
<proteinExistence type="predicted"/>
<evidence type="ECO:0000313" key="4">
    <source>
        <dbReference type="Proteomes" id="UP000256709"/>
    </source>
</evidence>
<dbReference type="AlphaFoldDB" id="A0A3E0W0L4"/>
<dbReference type="EMBL" id="NBXA01000006">
    <property type="protein sequence ID" value="RFA15706.1"/>
    <property type="molecule type" value="Genomic_DNA"/>
</dbReference>
<evidence type="ECO:0000256" key="1">
    <source>
        <dbReference type="SAM" id="MobiDB-lite"/>
    </source>
</evidence>
<keyword evidence="2" id="KW-0472">Membrane</keyword>
<keyword evidence="2" id="KW-0812">Transmembrane</keyword>
<dbReference type="NCBIfam" id="TIGR01167">
    <property type="entry name" value="LPXTG_anchor"/>
    <property type="match status" value="1"/>
</dbReference>
<keyword evidence="2" id="KW-1133">Transmembrane helix</keyword>
<gene>
    <name evidence="3" type="ORF">B7R21_03085</name>
</gene>
<name>A0A3E0W0L4_9MICO</name>
<feature type="region of interest" description="Disordered" evidence="1">
    <location>
        <begin position="46"/>
        <end position="76"/>
    </location>
</feature>
<accession>A0A3E0W0L4</accession>
<organism evidence="3 4">
    <name type="scientific">Subtercola boreus</name>
    <dbReference type="NCBI Taxonomy" id="120213"/>
    <lineage>
        <taxon>Bacteria</taxon>
        <taxon>Bacillati</taxon>
        <taxon>Actinomycetota</taxon>
        <taxon>Actinomycetes</taxon>
        <taxon>Micrococcales</taxon>
        <taxon>Microbacteriaceae</taxon>
        <taxon>Subtercola</taxon>
    </lineage>
</organism>
<dbReference type="Proteomes" id="UP000256709">
    <property type="component" value="Unassembled WGS sequence"/>
</dbReference>
<evidence type="ECO:0000313" key="3">
    <source>
        <dbReference type="EMBL" id="RFA15706.1"/>
    </source>
</evidence>
<reference evidence="3 4" key="1">
    <citation type="submission" date="2017-04" db="EMBL/GenBank/DDBJ databases">
        <title>Comparative genome analysis of Subtercola boreus.</title>
        <authorList>
            <person name="Cho Y.-J."/>
            <person name="Cho A."/>
            <person name="Kim O.-S."/>
            <person name="Lee J.-I."/>
        </authorList>
    </citation>
    <scope>NUCLEOTIDE SEQUENCE [LARGE SCALE GENOMIC DNA]</scope>
    <source>
        <strain evidence="3 4">P27444</strain>
    </source>
</reference>
<comment type="caution">
    <text evidence="3">The sequence shown here is derived from an EMBL/GenBank/DDBJ whole genome shotgun (WGS) entry which is preliminary data.</text>
</comment>
<sequence>MPATLQKGPTRVRAPYKTWGSYSEKGGTGTESKVVHRVSMKSELLTKGGLGGEEPDPSGGTPAVLLPGSPTGGIPTASLHGANSPARLAALANTGASSIDAGLLGGIAALSIGGLILAFARRRSSCRRRTS</sequence>
<protein>
    <submittedName>
        <fullName evidence="3">Uncharacterized protein</fullName>
    </submittedName>
</protein>
<feature type="transmembrane region" description="Helical" evidence="2">
    <location>
        <begin position="101"/>
        <end position="120"/>
    </location>
</feature>